<dbReference type="AlphaFoldDB" id="A0A317WQ44"/>
<dbReference type="GO" id="GO:0016747">
    <property type="term" value="F:acyltransferase activity, transferring groups other than amino-acyl groups"/>
    <property type="evidence" value="ECO:0007669"/>
    <property type="project" value="TreeGrafter"/>
</dbReference>
<dbReference type="VEuPathDB" id="FungiDB:BO70DRAFT_286762"/>
<gene>
    <name evidence="3" type="ORF">BO70DRAFT_286762</name>
</gene>
<keyword evidence="1" id="KW-0808">Transferase</keyword>
<dbReference type="EMBL" id="MSFL01000005">
    <property type="protein sequence ID" value="PWY88549.1"/>
    <property type="molecule type" value="Genomic_DNA"/>
</dbReference>
<dbReference type="PANTHER" id="PTHR31642:SF270">
    <property type="entry name" value="O-ACYLTRANSFERASE AUSQ"/>
    <property type="match status" value="1"/>
</dbReference>
<evidence type="ECO:0000313" key="4">
    <source>
        <dbReference type="Proteomes" id="UP000247233"/>
    </source>
</evidence>
<keyword evidence="4" id="KW-1185">Reference proteome</keyword>
<dbReference type="RefSeq" id="XP_025402085.1">
    <property type="nucleotide sequence ID" value="XM_025539212.1"/>
</dbReference>
<accession>A0A317WQ44</accession>
<evidence type="ECO:0008006" key="5">
    <source>
        <dbReference type="Google" id="ProtNLM"/>
    </source>
</evidence>
<dbReference type="OrthoDB" id="1862401at2759"/>
<organism evidence="3 4">
    <name type="scientific">Aspergillus heteromorphus CBS 117.55</name>
    <dbReference type="NCBI Taxonomy" id="1448321"/>
    <lineage>
        <taxon>Eukaryota</taxon>
        <taxon>Fungi</taxon>
        <taxon>Dikarya</taxon>
        <taxon>Ascomycota</taxon>
        <taxon>Pezizomycotina</taxon>
        <taxon>Eurotiomycetes</taxon>
        <taxon>Eurotiomycetidae</taxon>
        <taxon>Eurotiales</taxon>
        <taxon>Aspergillaceae</taxon>
        <taxon>Aspergillus</taxon>
        <taxon>Aspergillus subgen. Circumdati</taxon>
    </lineage>
</organism>
<proteinExistence type="predicted"/>
<dbReference type="STRING" id="1448321.A0A317WQ44"/>
<dbReference type="PANTHER" id="PTHR31642">
    <property type="entry name" value="TRICHOTHECENE 3-O-ACETYLTRANSFERASE"/>
    <property type="match status" value="1"/>
</dbReference>
<evidence type="ECO:0000313" key="3">
    <source>
        <dbReference type="EMBL" id="PWY88549.1"/>
    </source>
</evidence>
<dbReference type="InterPro" id="IPR050317">
    <property type="entry name" value="Plant_Fungal_Acyltransferase"/>
</dbReference>
<dbReference type="Proteomes" id="UP000247233">
    <property type="component" value="Unassembled WGS sequence"/>
</dbReference>
<evidence type="ECO:0000256" key="2">
    <source>
        <dbReference type="ARBA" id="ARBA00023315"/>
    </source>
</evidence>
<protein>
    <recommendedName>
        <fullName evidence="5">O-acetyltransferase</fullName>
    </recommendedName>
</protein>
<reference evidence="3 4" key="1">
    <citation type="submission" date="2016-12" db="EMBL/GenBank/DDBJ databases">
        <title>The genomes of Aspergillus section Nigri reveals drivers in fungal speciation.</title>
        <authorList>
            <consortium name="DOE Joint Genome Institute"/>
            <person name="Vesth T.C."/>
            <person name="Nybo J."/>
            <person name="Theobald S."/>
            <person name="Brandl J."/>
            <person name="Frisvad J.C."/>
            <person name="Nielsen K.F."/>
            <person name="Lyhne E.K."/>
            <person name="Kogle M.E."/>
            <person name="Kuo A."/>
            <person name="Riley R."/>
            <person name="Clum A."/>
            <person name="Nolan M."/>
            <person name="Lipzen A."/>
            <person name="Salamov A."/>
            <person name="Henrissat B."/>
            <person name="Wiebenga A."/>
            <person name="De Vries R.P."/>
            <person name="Grigoriev I.V."/>
            <person name="Mortensen U.H."/>
            <person name="Andersen M.R."/>
            <person name="Baker S.E."/>
        </authorList>
    </citation>
    <scope>NUCLEOTIDE SEQUENCE [LARGE SCALE GENOMIC DNA]</scope>
    <source>
        <strain evidence="3 4">CBS 117.55</strain>
    </source>
</reference>
<comment type="caution">
    <text evidence="3">The sequence shown here is derived from an EMBL/GenBank/DDBJ whole genome shotgun (WGS) entry which is preliminary data.</text>
</comment>
<dbReference type="GeneID" id="37061449"/>
<sequence length="478" mass="52510">MTVSSEETPYMLSPLDHTIPKIYVAFFLSFPLETPEDGLRSLKKGITKLIQRLPVLAGDTILRASAHGHKNVQFVQKPNEETAAIPMLQVRHHSKLSLHEISAQKVKSGVESLRLADACTPLPDFISPLERRPILRFAANVMTDGILLAMSINHSFFDGGGAGAIMEALAECCRTSDSDLSLPIFNLSDQASRGKLSSLGTTTGVEAADMDHSKQYNATGTIPCLSSGEWSGMMESFATSLTSCRLELSASKLERLKTVCNQILALASCPDWPLYVSSNDVLSALISICRNKCHDAHGGKESELTTIVNMRRRVDPPCPDHYLGNMITAVHAPIPSSEPELPVDLSRFDDLGLGREDLLRITAAAARIRQSILVVDDRHVRSLMGYLPKMHDWNAINMRSSDLSISSWRDWKVYGFDFGRHLGAISHFQMHFGLNGGLTVVMPAGGKIGADWDIQLMIKSTDWPSLQSSHLFQWAFGA</sequence>
<dbReference type="Pfam" id="PF02458">
    <property type="entry name" value="Transferase"/>
    <property type="match status" value="1"/>
</dbReference>
<dbReference type="InterPro" id="IPR023213">
    <property type="entry name" value="CAT-like_dom_sf"/>
</dbReference>
<keyword evidence="2" id="KW-0012">Acyltransferase</keyword>
<name>A0A317WQ44_9EURO</name>
<evidence type="ECO:0000256" key="1">
    <source>
        <dbReference type="ARBA" id="ARBA00022679"/>
    </source>
</evidence>
<dbReference type="Gene3D" id="3.30.559.10">
    <property type="entry name" value="Chloramphenicol acetyltransferase-like domain"/>
    <property type="match status" value="2"/>
</dbReference>